<gene>
    <name evidence="1" type="ORF">P8A20_30510</name>
</gene>
<accession>A0ABY9JNH6</accession>
<reference evidence="1 2" key="1">
    <citation type="submission" date="2023-03" db="EMBL/GenBank/DDBJ databases">
        <title>Isolation and description of six Streptomyces strains from soil environments, able to metabolize different microbial glucans.</title>
        <authorList>
            <person name="Widen T."/>
            <person name="Larsbrink J."/>
        </authorList>
    </citation>
    <scope>NUCLEOTIDE SEQUENCE [LARGE SCALE GENOMIC DNA]</scope>
    <source>
        <strain evidence="1 2">Alt3</strain>
    </source>
</reference>
<dbReference type="EMBL" id="CP120983">
    <property type="protein sequence ID" value="WLQ67636.1"/>
    <property type="molecule type" value="Genomic_DNA"/>
</dbReference>
<dbReference type="RefSeq" id="WP_306104636.1">
    <property type="nucleotide sequence ID" value="NZ_CP120983.1"/>
</dbReference>
<name>A0ABY9JNH6_9ACTN</name>
<protein>
    <recommendedName>
        <fullName evidence="3">DUF304 domain-containing protein</fullName>
    </recommendedName>
</protein>
<proteinExistence type="predicted"/>
<evidence type="ECO:0000313" key="2">
    <source>
        <dbReference type="Proteomes" id="UP001224433"/>
    </source>
</evidence>
<sequence length="95" mass="10922">MPLPYLPGEVWKQFQLRRIAYRRIRNVTDAQFQPRNHTHALTLKVDTDMVELSYGFVRGIRKIGCLGTGPLEVRIRSQEDLARATSLAQRSIEGL</sequence>
<dbReference type="Proteomes" id="UP001224433">
    <property type="component" value="Chromosome"/>
</dbReference>
<organism evidence="1 2">
    <name type="scientific">Streptomyces glycanivorans</name>
    <dbReference type="NCBI Taxonomy" id="3033808"/>
    <lineage>
        <taxon>Bacteria</taxon>
        <taxon>Bacillati</taxon>
        <taxon>Actinomycetota</taxon>
        <taxon>Actinomycetes</taxon>
        <taxon>Kitasatosporales</taxon>
        <taxon>Streptomycetaceae</taxon>
        <taxon>Streptomyces</taxon>
    </lineage>
</organism>
<evidence type="ECO:0000313" key="1">
    <source>
        <dbReference type="EMBL" id="WLQ67636.1"/>
    </source>
</evidence>
<keyword evidence="2" id="KW-1185">Reference proteome</keyword>
<evidence type="ECO:0008006" key="3">
    <source>
        <dbReference type="Google" id="ProtNLM"/>
    </source>
</evidence>